<keyword evidence="2" id="KW-1185">Reference proteome</keyword>
<dbReference type="AlphaFoldDB" id="A0A1S4H5H9"/>
<protein>
    <submittedName>
        <fullName evidence="1">Uncharacterized protein</fullName>
    </submittedName>
</protein>
<evidence type="ECO:0000313" key="1">
    <source>
        <dbReference type="EnsemblMetazoa" id="AGAP011007-PA"/>
    </source>
</evidence>
<reference evidence="1" key="3">
    <citation type="submission" date="2020-05" db="UniProtKB">
        <authorList>
            <consortium name="EnsemblMetazoa"/>
        </authorList>
    </citation>
    <scope>IDENTIFICATION</scope>
    <source>
        <strain evidence="1">PEST</strain>
    </source>
</reference>
<dbReference type="VEuPathDB" id="VectorBase:AGAP011007"/>
<dbReference type="PANTHER" id="PTHR20898:SF1">
    <property type="entry name" value="MD-2-RELATED LIPID-RECOGNITION DOMAIN-CONTAINING PROTEIN"/>
    <property type="match status" value="1"/>
</dbReference>
<reference evidence="1 2" key="1">
    <citation type="journal article" date="2002" name="Science">
        <title>The genome sequence of the malaria mosquito Anopheles gambiae.</title>
        <authorList>
            <person name="Holt R.A."/>
            <person name="Subramanian G.M."/>
            <person name="Halpern A."/>
            <person name="Sutton G.G."/>
            <person name="Charlab R."/>
            <person name="Nusskern D.R."/>
            <person name="Wincker P."/>
            <person name="Clark A.G."/>
            <person name="Ribeiro J.M."/>
            <person name="Wides R."/>
            <person name="Salzberg S.L."/>
            <person name="Loftus B."/>
            <person name="Yandell M."/>
            <person name="Majoros W.H."/>
            <person name="Rusch D.B."/>
            <person name="Lai Z."/>
            <person name="Kraft C.L."/>
            <person name="Abril J.F."/>
            <person name="Anthouard V."/>
            <person name="Arensburger P."/>
            <person name="Atkinson P.W."/>
            <person name="Baden H."/>
            <person name="de Berardinis V."/>
            <person name="Baldwin D."/>
            <person name="Benes V."/>
            <person name="Biedler J."/>
            <person name="Blass C."/>
            <person name="Bolanos R."/>
            <person name="Boscus D."/>
            <person name="Barnstead M."/>
            <person name="Cai S."/>
            <person name="Center A."/>
            <person name="Chaturverdi K."/>
            <person name="Christophides G.K."/>
            <person name="Chrystal M.A."/>
            <person name="Clamp M."/>
            <person name="Cravchik A."/>
            <person name="Curwen V."/>
            <person name="Dana A."/>
            <person name="Delcher A."/>
            <person name="Dew I."/>
            <person name="Evans C.A."/>
            <person name="Flanigan M."/>
            <person name="Grundschober-Freimoser A."/>
            <person name="Friedli L."/>
            <person name="Gu Z."/>
            <person name="Guan P."/>
            <person name="Guigo R."/>
            <person name="Hillenmeyer M.E."/>
            <person name="Hladun S.L."/>
            <person name="Hogan J.R."/>
            <person name="Hong Y.S."/>
            <person name="Hoover J."/>
            <person name="Jaillon O."/>
            <person name="Ke Z."/>
            <person name="Kodira C."/>
            <person name="Kokoza E."/>
            <person name="Koutsos A."/>
            <person name="Letunic I."/>
            <person name="Levitsky A."/>
            <person name="Liang Y."/>
            <person name="Lin J.J."/>
            <person name="Lobo N.F."/>
            <person name="Lopez J.R."/>
            <person name="Malek J.A."/>
            <person name="McIntosh T.C."/>
            <person name="Meister S."/>
            <person name="Miller J."/>
            <person name="Mobarry C."/>
            <person name="Mongin E."/>
            <person name="Murphy S.D."/>
            <person name="O'Brochta D.A."/>
            <person name="Pfannkoch C."/>
            <person name="Qi R."/>
            <person name="Regier M.A."/>
            <person name="Remington K."/>
            <person name="Shao H."/>
            <person name="Sharakhova M.V."/>
            <person name="Sitter C.D."/>
            <person name="Shetty J."/>
            <person name="Smith T.J."/>
            <person name="Strong R."/>
            <person name="Sun J."/>
            <person name="Thomasova D."/>
            <person name="Ton L.Q."/>
            <person name="Topalis P."/>
            <person name="Tu Z."/>
            <person name="Unger M.F."/>
            <person name="Walenz B."/>
            <person name="Wang A."/>
            <person name="Wang J."/>
            <person name="Wang M."/>
            <person name="Wang X."/>
            <person name="Woodford K.J."/>
            <person name="Wortman J.R."/>
            <person name="Wu M."/>
            <person name="Yao A."/>
            <person name="Zdobnov E.M."/>
            <person name="Zhang H."/>
            <person name="Zhao Q."/>
            <person name="Zhao S."/>
            <person name="Zhu S.C."/>
            <person name="Zhimulev I."/>
            <person name="Coluzzi M."/>
            <person name="della Torre A."/>
            <person name="Roth C.W."/>
            <person name="Louis C."/>
            <person name="Kalush F."/>
            <person name="Mural R.J."/>
            <person name="Myers E.W."/>
            <person name="Adams M.D."/>
            <person name="Smith H.O."/>
            <person name="Broder S."/>
            <person name="Gardner M.J."/>
            <person name="Fraser C.M."/>
            <person name="Birney E."/>
            <person name="Bork P."/>
            <person name="Brey P.T."/>
            <person name="Venter J.C."/>
            <person name="Weissenbach J."/>
            <person name="Kafatos F.C."/>
            <person name="Collins F.H."/>
            <person name="Hoffman S.L."/>
        </authorList>
    </citation>
    <scope>NUCLEOTIDE SEQUENCE [LARGE SCALE GENOMIC DNA]</scope>
    <source>
        <strain evidence="1 2">PEST</strain>
    </source>
</reference>
<sequence length="183" mass="21176">MKLIEVFIVVLLFACRVSTITTVTRLVITHKEFLANDRVVNFTLVEQGNAEWNKTYLAYLSVLHQMRDAKTFFTYSLRTFNGAIQNPILSRWIDCCELLRRPPATDRLVRIFYDPVVKVSKLQNCPFQAGEGIMMNITPSTWSVPNFLPETDFYIAFKSYTKARKVLFLEARVYGSLAKFENV</sequence>
<dbReference type="EnsemblMetazoa" id="AGAP011007-RA">
    <property type="protein sequence ID" value="AGAP011007-PA"/>
    <property type="gene ID" value="AGAP011007"/>
</dbReference>
<reference evidence="1 2" key="2">
    <citation type="journal article" date="2004" name="Trends Parasitol.">
        <title>The Anopheles gambiae genome: an update.</title>
        <authorList>
            <person name="Mongin E."/>
            <person name="Louis C."/>
            <person name="Holt R.A."/>
            <person name="Birney E."/>
            <person name="Collins F.H."/>
        </authorList>
    </citation>
    <scope>NUCLEOTIDE SEQUENCE [LARGE SCALE GENOMIC DNA]</scope>
    <source>
        <strain evidence="1 2">PEST</strain>
    </source>
</reference>
<name>A0A1S4H5H9_ANOGA</name>
<dbReference type="InParanoid" id="A0A1S4H5H9"/>
<dbReference type="Pfam" id="PF06477">
    <property type="entry name" value="DUF1091"/>
    <property type="match status" value="1"/>
</dbReference>
<organism evidence="1 2">
    <name type="scientific">Anopheles gambiae</name>
    <name type="common">African malaria mosquito</name>
    <dbReference type="NCBI Taxonomy" id="7165"/>
    <lineage>
        <taxon>Eukaryota</taxon>
        <taxon>Metazoa</taxon>
        <taxon>Ecdysozoa</taxon>
        <taxon>Arthropoda</taxon>
        <taxon>Hexapoda</taxon>
        <taxon>Insecta</taxon>
        <taxon>Pterygota</taxon>
        <taxon>Neoptera</taxon>
        <taxon>Endopterygota</taxon>
        <taxon>Diptera</taxon>
        <taxon>Nematocera</taxon>
        <taxon>Culicoidea</taxon>
        <taxon>Culicidae</taxon>
        <taxon>Anophelinae</taxon>
        <taxon>Anopheles</taxon>
    </lineage>
</organism>
<dbReference type="InterPro" id="IPR010512">
    <property type="entry name" value="DUF1091"/>
</dbReference>
<dbReference type="Proteomes" id="UP000007062">
    <property type="component" value="Chromosome 3L"/>
</dbReference>
<proteinExistence type="predicted"/>
<dbReference type="PANTHER" id="PTHR20898">
    <property type="entry name" value="DAEDALUS ON 3-RELATED-RELATED"/>
    <property type="match status" value="1"/>
</dbReference>
<evidence type="ECO:0000313" key="2">
    <source>
        <dbReference type="Proteomes" id="UP000007062"/>
    </source>
</evidence>
<dbReference type="EMBL" id="AAAB01008823">
    <property type="status" value="NOT_ANNOTATED_CDS"/>
    <property type="molecule type" value="Genomic_DNA"/>
</dbReference>
<accession>A0A1S4H5H9</accession>